<evidence type="ECO:0000256" key="1">
    <source>
        <dbReference type="ARBA" id="ARBA00022603"/>
    </source>
</evidence>
<keyword evidence="1 6" id="KW-0489">Methyltransferase</keyword>
<dbReference type="InterPro" id="IPR029063">
    <property type="entry name" value="SAM-dependent_MTases_sf"/>
</dbReference>
<keyword evidence="2 6" id="KW-0808">Transferase</keyword>
<dbReference type="PRINTS" id="PR00105">
    <property type="entry name" value="C5METTRFRASE"/>
</dbReference>
<name>A0A9D6A712_9BACT</name>
<evidence type="ECO:0000256" key="6">
    <source>
        <dbReference type="PROSITE-ProRule" id="PRU01016"/>
    </source>
</evidence>
<dbReference type="PANTHER" id="PTHR10629">
    <property type="entry name" value="CYTOSINE-SPECIFIC METHYLTRANSFERASE"/>
    <property type="match status" value="1"/>
</dbReference>
<comment type="caution">
    <text evidence="9">The sequence shown here is derived from an EMBL/GenBank/DDBJ whole genome shotgun (WGS) entry which is preliminary data.</text>
</comment>
<evidence type="ECO:0000313" key="9">
    <source>
        <dbReference type="EMBL" id="MBF1446223.1"/>
    </source>
</evidence>
<evidence type="ECO:0000256" key="8">
    <source>
        <dbReference type="RuleBase" id="RU000417"/>
    </source>
</evidence>
<protein>
    <recommendedName>
        <fullName evidence="8">Cytosine-specific methyltransferase</fullName>
        <ecNumber evidence="8">2.1.1.37</ecNumber>
    </recommendedName>
</protein>
<comment type="catalytic activity">
    <reaction evidence="5 8">
        <text>a 2'-deoxycytidine in DNA + S-adenosyl-L-methionine = a 5-methyl-2'-deoxycytidine in DNA + S-adenosyl-L-homocysteine + H(+)</text>
        <dbReference type="Rhea" id="RHEA:13681"/>
        <dbReference type="Rhea" id="RHEA-COMP:11369"/>
        <dbReference type="Rhea" id="RHEA-COMP:11370"/>
        <dbReference type="ChEBI" id="CHEBI:15378"/>
        <dbReference type="ChEBI" id="CHEBI:57856"/>
        <dbReference type="ChEBI" id="CHEBI:59789"/>
        <dbReference type="ChEBI" id="CHEBI:85452"/>
        <dbReference type="ChEBI" id="CHEBI:85454"/>
        <dbReference type="EC" id="2.1.1.37"/>
    </reaction>
</comment>
<keyword evidence="3 6" id="KW-0949">S-adenosyl-L-methionine</keyword>
<dbReference type="EC" id="2.1.1.37" evidence="8"/>
<comment type="similarity">
    <text evidence="6 7">Belongs to the class I-like SAM-binding methyltransferase superfamily. C5-methyltransferase family.</text>
</comment>
<organism evidence="9 10">
    <name type="scientific">Prevotella nigrescens</name>
    <dbReference type="NCBI Taxonomy" id="28133"/>
    <lineage>
        <taxon>Bacteria</taxon>
        <taxon>Pseudomonadati</taxon>
        <taxon>Bacteroidota</taxon>
        <taxon>Bacteroidia</taxon>
        <taxon>Bacteroidales</taxon>
        <taxon>Prevotellaceae</taxon>
        <taxon>Prevotella</taxon>
    </lineage>
</organism>
<proteinExistence type="inferred from homology"/>
<dbReference type="EMBL" id="JABZTM010000015">
    <property type="protein sequence ID" value="MBF1446223.1"/>
    <property type="molecule type" value="Genomic_DNA"/>
</dbReference>
<dbReference type="Pfam" id="PF00145">
    <property type="entry name" value="DNA_methylase"/>
    <property type="match status" value="1"/>
</dbReference>
<feature type="active site" evidence="6">
    <location>
        <position position="99"/>
    </location>
</feature>
<evidence type="ECO:0000256" key="4">
    <source>
        <dbReference type="ARBA" id="ARBA00022747"/>
    </source>
</evidence>
<dbReference type="RefSeq" id="WP_278489193.1">
    <property type="nucleotide sequence ID" value="NZ_JABZTM010000015.1"/>
</dbReference>
<accession>A0A9D6A712</accession>
<dbReference type="InterPro" id="IPR018117">
    <property type="entry name" value="C5_DNA_meth_AS"/>
</dbReference>
<dbReference type="PROSITE" id="PS51679">
    <property type="entry name" value="SAM_MT_C5"/>
    <property type="match status" value="1"/>
</dbReference>
<evidence type="ECO:0000256" key="7">
    <source>
        <dbReference type="RuleBase" id="RU000416"/>
    </source>
</evidence>
<dbReference type="PROSITE" id="PS00094">
    <property type="entry name" value="C5_MTASE_1"/>
    <property type="match status" value="1"/>
</dbReference>
<keyword evidence="4" id="KW-0680">Restriction system</keyword>
<dbReference type="PANTHER" id="PTHR10629:SF52">
    <property type="entry name" value="DNA (CYTOSINE-5)-METHYLTRANSFERASE 1"/>
    <property type="match status" value="1"/>
</dbReference>
<dbReference type="NCBIfam" id="TIGR00675">
    <property type="entry name" value="dcm"/>
    <property type="match status" value="1"/>
</dbReference>
<dbReference type="GO" id="GO:0003886">
    <property type="term" value="F:DNA (cytosine-5-)-methyltransferase activity"/>
    <property type="evidence" value="ECO:0007669"/>
    <property type="project" value="UniProtKB-EC"/>
</dbReference>
<dbReference type="GO" id="GO:0044027">
    <property type="term" value="P:negative regulation of gene expression via chromosomal CpG island methylation"/>
    <property type="evidence" value="ECO:0007669"/>
    <property type="project" value="TreeGrafter"/>
</dbReference>
<evidence type="ECO:0000256" key="5">
    <source>
        <dbReference type="ARBA" id="ARBA00047422"/>
    </source>
</evidence>
<dbReference type="InterPro" id="IPR050390">
    <property type="entry name" value="C5-Methyltransferase"/>
</dbReference>
<dbReference type="GO" id="GO:0009307">
    <property type="term" value="P:DNA restriction-modification system"/>
    <property type="evidence" value="ECO:0007669"/>
    <property type="project" value="UniProtKB-KW"/>
</dbReference>
<dbReference type="Proteomes" id="UP000787419">
    <property type="component" value="Unassembled WGS sequence"/>
</dbReference>
<dbReference type="SUPFAM" id="SSF53335">
    <property type="entry name" value="S-adenosyl-L-methionine-dependent methyltransferases"/>
    <property type="match status" value="1"/>
</dbReference>
<dbReference type="AlphaFoldDB" id="A0A9D6A712"/>
<dbReference type="GO" id="GO:0032259">
    <property type="term" value="P:methylation"/>
    <property type="evidence" value="ECO:0007669"/>
    <property type="project" value="UniProtKB-KW"/>
</dbReference>
<dbReference type="InterPro" id="IPR001525">
    <property type="entry name" value="C5_MeTfrase"/>
</dbReference>
<dbReference type="Gene3D" id="3.90.120.10">
    <property type="entry name" value="DNA Methylase, subunit A, domain 2"/>
    <property type="match status" value="1"/>
</dbReference>
<reference evidence="9" key="1">
    <citation type="submission" date="2020-04" db="EMBL/GenBank/DDBJ databases">
        <title>Deep metagenomics examines the oral microbiome during advanced dental caries in children, revealing novel taxa and co-occurrences with host molecules.</title>
        <authorList>
            <person name="Baker J.L."/>
            <person name="Morton J.T."/>
            <person name="Dinis M."/>
            <person name="Alvarez R."/>
            <person name="Tran N.C."/>
            <person name="Knight R."/>
            <person name="Edlund A."/>
        </authorList>
    </citation>
    <scope>NUCLEOTIDE SEQUENCE</scope>
    <source>
        <strain evidence="9">JCVI_32_bin.50</strain>
    </source>
</reference>
<evidence type="ECO:0000256" key="2">
    <source>
        <dbReference type="ARBA" id="ARBA00022679"/>
    </source>
</evidence>
<evidence type="ECO:0000256" key="3">
    <source>
        <dbReference type="ARBA" id="ARBA00022691"/>
    </source>
</evidence>
<dbReference type="Gene3D" id="3.40.50.150">
    <property type="entry name" value="Vaccinia Virus protein VP39"/>
    <property type="match status" value="1"/>
</dbReference>
<sequence length="412" mass="47603">MVKSPKDKMVKKKYTFIDLFAGCGGLSEGFYRQGFKALSHVEMDHWACETLRTRMKFYGYKDYNREVIEHDITSDDILERIDNAVNGRTVDIIIGGPPCQAYSTAGRVRDGKKMASDPRNYLFESYVKILEYYSPKFFVFENVTGLLSAQVKNAPIFPKVLKALGNKYNVIGNPEVLVHNTADYGVPQLRKRVIIIGVRKDIDKSAEELYKSIIKTHWNPETLSNEKKGKKRFVDVRQAIGDLPSVEPGQDASTEDFDYPCNNEFLKRIGKPGIHPLMDHIARKHNDLDRERFQVMIHNHWSFGQLRREMPQYEHEHARVFDNSYVVQWWDLPSKTILAHIHKDGFQFIHPDEEQRRTFTVREAARIQSFPDDFEFKGSRGEKYKQIGNAVPPLFAEALAKSIKKNLIDITA</sequence>
<dbReference type="GO" id="GO:0003677">
    <property type="term" value="F:DNA binding"/>
    <property type="evidence" value="ECO:0007669"/>
    <property type="project" value="TreeGrafter"/>
</dbReference>
<evidence type="ECO:0000313" key="10">
    <source>
        <dbReference type="Proteomes" id="UP000787419"/>
    </source>
</evidence>
<gene>
    <name evidence="9" type="ORF">HXN55_02360</name>
</gene>